<name>A0A6J7P0U8_9ZZZZ</name>
<reference evidence="1" key="1">
    <citation type="submission" date="2020-05" db="EMBL/GenBank/DDBJ databases">
        <authorList>
            <person name="Chiriac C."/>
            <person name="Salcher M."/>
            <person name="Ghai R."/>
            <person name="Kavagutti S V."/>
        </authorList>
    </citation>
    <scope>NUCLEOTIDE SEQUENCE</scope>
</reference>
<dbReference type="EMBL" id="CAFBOW010000097">
    <property type="protein sequence ID" value="CAB4998115.1"/>
    <property type="molecule type" value="Genomic_DNA"/>
</dbReference>
<gene>
    <name evidence="1" type="ORF">UFOPK4032_00561</name>
</gene>
<evidence type="ECO:0000313" key="1">
    <source>
        <dbReference type="EMBL" id="CAB4998115.1"/>
    </source>
</evidence>
<organism evidence="1">
    <name type="scientific">freshwater metagenome</name>
    <dbReference type="NCBI Taxonomy" id="449393"/>
    <lineage>
        <taxon>unclassified sequences</taxon>
        <taxon>metagenomes</taxon>
        <taxon>ecological metagenomes</taxon>
    </lineage>
</organism>
<dbReference type="AlphaFoldDB" id="A0A6J7P0U8"/>
<protein>
    <submittedName>
        <fullName evidence="1">Unannotated protein</fullName>
    </submittedName>
</protein>
<proteinExistence type="predicted"/>
<accession>A0A6J7P0U8</accession>
<sequence length="71" mass="7489">MTANTPYSNVKTIIVKSTLPAETTALTPSAVFIKPKTAQGWRAVSVKIQPNELASSGINGSEIIAGRNHLP</sequence>